<reference evidence="2" key="1">
    <citation type="journal article" date="2013" name="Genome Biol.">
        <title>Reference genomes and transcriptomes of Nicotiana sylvestris and Nicotiana tomentosiformis.</title>
        <authorList>
            <person name="Sierro N."/>
            <person name="Battey J.N."/>
            <person name="Ouadi S."/>
            <person name="Bovet L."/>
            <person name="Goepfert S."/>
            <person name="Bakaher N."/>
            <person name="Peitsch M.C."/>
            <person name="Ivanov N.V."/>
        </authorList>
    </citation>
    <scope>NUCLEOTIDE SEQUENCE [LARGE SCALE GENOMIC DNA]</scope>
</reference>
<dbReference type="InterPro" id="IPR012340">
    <property type="entry name" value="NA-bd_OB-fold"/>
</dbReference>
<dbReference type="SUPFAM" id="SSF50249">
    <property type="entry name" value="Nucleic acid-binding proteins"/>
    <property type="match status" value="1"/>
</dbReference>
<dbReference type="STRING" id="4096.A0A1U7YVQ9"/>
<evidence type="ECO:0000256" key="1">
    <source>
        <dbReference type="SAM" id="SignalP"/>
    </source>
</evidence>
<dbReference type="Proteomes" id="UP000189701">
    <property type="component" value="Unplaced"/>
</dbReference>
<proteinExistence type="predicted"/>
<gene>
    <name evidence="3" type="primary">LOC104248670</name>
</gene>
<evidence type="ECO:0000313" key="2">
    <source>
        <dbReference type="Proteomes" id="UP000189701"/>
    </source>
</evidence>
<sequence>MCLCPIILVFFLVQFSLRAFWLPHHKIDVVCIVIKVKALNGEGRSKRREVIVTNERYDRKTLTLWGDLAEIEAELLENIENSKSVVAFCDVKSSTFQGDFVLSTTPVSSC</sequence>
<keyword evidence="1" id="KW-0732">Signal</keyword>
<dbReference type="AlphaFoldDB" id="A0A1U7YVQ9"/>
<dbReference type="KEGG" id="nsy:104248670"/>
<feature type="chain" id="PRO_5010535269" evidence="1">
    <location>
        <begin position="20"/>
        <end position="110"/>
    </location>
</feature>
<dbReference type="Gene3D" id="2.40.50.140">
    <property type="entry name" value="Nucleic acid-binding proteins"/>
    <property type="match status" value="1"/>
</dbReference>
<accession>A0A1U7YVQ9</accession>
<dbReference type="GeneID" id="104248670"/>
<organism evidence="2 3">
    <name type="scientific">Nicotiana sylvestris</name>
    <name type="common">Wood tobacco</name>
    <name type="synonym">South American tobacco</name>
    <dbReference type="NCBI Taxonomy" id="4096"/>
    <lineage>
        <taxon>Eukaryota</taxon>
        <taxon>Viridiplantae</taxon>
        <taxon>Streptophyta</taxon>
        <taxon>Embryophyta</taxon>
        <taxon>Tracheophyta</taxon>
        <taxon>Spermatophyta</taxon>
        <taxon>Magnoliopsida</taxon>
        <taxon>eudicotyledons</taxon>
        <taxon>Gunneridae</taxon>
        <taxon>Pentapetalae</taxon>
        <taxon>asterids</taxon>
        <taxon>lamiids</taxon>
        <taxon>Solanales</taxon>
        <taxon>Solanaceae</taxon>
        <taxon>Nicotianoideae</taxon>
        <taxon>Nicotianeae</taxon>
        <taxon>Nicotiana</taxon>
    </lineage>
</organism>
<feature type="signal peptide" evidence="1">
    <location>
        <begin position="1"/>
        <end position="19"/>
    </location>
</feature>
<reference evidence="3" key="2">
    <citation type="submission" date="2025-08" db="UniProtKB">
        <authorList>
            <consortium name="RefSeq"/>
        </authorList>
    </citation>
    <scope>IDENTIFICATION</scope>
    <source>
        <tissue evidence="3">Leaf</tissue>
    </source>
</reference>
<dbReference type="RefSeq" id="XP_009803274.1">
    <property type="nucleotide sequence ID" value="XM_009804972.1"/>
</dbReference>
<protein>
    <submittedName>
        <fullName evidence="3">Uncharacterized protein LOC104248670</fullName>
    </submittedName>
</protein>
<name>A0A1U7YVQ9_NICSY</name>
<keyword evidence="2" id="KW-1185">Reference proteome</keyword>
<evidence type="ECO:0000313" key="3">
    <source>
        <dbReference type="RefSeq" id="XP_009803274.1"/>
    </source>
</evidence>